<name>A0ACD0NWI8_9BASI</name>
<dbReference type="EMBL" id="KZ819960">
    <property type="protein sequence ID" value="PWN50179.1"/>
    <property type="molecule type" value="Genomic_DNA"/>
</dbReference>
<evidence type="ECO:0000313" key="2">
    <source>
        <dbReference type="Proteomes" id="UP000245626"/>
    </source>
</evidence>
<keyword evidence="2" id="KW-1185">Reference proteome</keyword>
<evidence type="ECO:0000313" key="1">
    <source>
        <dbReference type="EMBL" id="PWN50179.1"/>
    </source>
</evidence>
<accession>A0ACD0NWI8</accession>
<sequence length="933" mass="101578">MVSFTPALTDKHSIILADIFSKSSLHLQIPTQAESQSQRDIAFYDETLLVNLVLSLPVSNALPPPPDPSPSNLDLTTLVPLPIPPPSPSSPHPQVPLLLSALLSSLHVGLFADYVPSNPSSQAPNSFNPYTPLPTIPTSQIAYQRSTDASQQPGGQGSSDSVQCFSTSWEGNKVAPRNVEKREEEDQAGDFRGLISFQDQRWKVQWYCDLPVVFMNTSFARPLLSVTSSLTLRLAPKIMSHLFSTPVASQFSHSLLSPLHEGPIYPDESPTERLARSRASSALGLDGPNGLGSRLAELPNDVLGTKLVTPKFGEKALAEVEVRRNRALAAQVIVPSKPKAREEEVDLAGEDLGRIGLQVRPKGGKASRGGSDEEEEAKEREEEVVPTLQVLKRSVRKVLDVRSGLSVRMRTVYAVPPPNTQERYKRLAGDSLSLEADHGENGTEQDSDSNALVLCVELENGLHTGLDFLVEGVDIRVGGGQADDEESESEVSVKLLDQGDHQPFPLRLAQGDQRNLLYYVQLDPSLQWPRERPPAGFRRNFGIVVTGKPIILSPSKATSSADARDEAGVDLITPTASFPSRWNCNLDLTSLASARERRSRLSADEAPPEMNLNSSERALQNLGIAGSARHSALALEQAYLADRLSCGGNPNVEGNPNRRQPRLPTTTPFTEANQGPSTPVRTVSGQMGPSNASRNYPPSLSLSGMRRPSNWSTGPVRTPTSASVGLSATHGGFADRAISIYQPDTTTPQTPRTPTTWNGGMLSRARSRAASAAAAAATAAVSKDSFGEDHRNTGPLWEQASGGFDLESITDRRASLPRNRAESQVFSHHHHHQRLSGANGWGSRDLWPWSERHEGGASSGSRPDSTGFLHQQSRTEERYSQDTQQQQQQQQLLRYRQRSTVGTALGMLAISCRMIKDADSHHHGRPPLDRHRR</sequence>
<proteinExistence type="predicted"/>
<organism evidence="1 2">
    <name type="scientific">Violaceomyces palustris</name>
    <dbReference type="NCBI Taxonomy" id="1673888"/>
    <lineage>
        <taxon>Eukaryota</taxon>
        <taxon>Fungi</taxon>
        <taxon>Dikarya</taxon>
        <taxon>Basidiomycota</taxon>
        <taxon>Ustilaginomycotina</taxon>
        <taxon>Ustilaginomycetes</taxon>
        <taxon>Violaceomycetales</taxon>
        <taxon>Violaceomycetaceae</taxon>
        <taxon>Violaceomyces</taxon>
    </lineage>
</organism>
<reference evidence="1 2" key="1">
    <citation type="journal article" date="2018" name="Mol. Biol. Evol.">
        <title>Broad Genomic Sampling Reveals a Smut Pathogenic Ancestry of the Fungal Clade Ustilaginomycotina.</title>
        <authorList>
            <person name="Kijpornyongpan T."/>
            <person name="Mondo S.J."/>
            <person name="Barry K."/>
            <person name="Sandor L."/>
            <person name="Lee J."/>
            <person name="Lipzen A."/>
            <person name="Pangilinan J."/>
            <person name="LaButti K."/>
            <person name="Hainaut M."/>
            <person name="Henrissat B."/>
            <person name="Grigoriev I.V."/>
            <person name="Spatafora J.W."/>
            <person name="Aime M.C."/>
        </authorList>
    </citation>
    <scope>NUCLEOTIDE SEQUENCE [LARGE SCALE GENOMIC DNA]</scope>
    <source>
        <strain evidence="1 2">SA 807</strain>
    </source>
</reference>
<protein>
    <submittedName>
        <fullName evidence="1">Uncharacterized protein</fullName>
    </submittedName>
</protein>
<dbReference type="Proteomes" id="UP000245626">
    <property type="component" value="Unassembled WGS sequence"/>
</dbReference>
<gene>
    <name evidence="1" type="ORF">IE53DRAFT_107606</name>
</gene>